<evidence type="ECO:0000256" key="5">
    <source>
        <dbReference type="ARBA" id="ARBA00023244"/>
    </source>
</evidence>
<dbReference type="InterPro" id="IPR003754">
    <property type="entry name" value="4pyrrol_synth_uPrphyn_synth"/>
</dbReference>
<accession>A0A165N3P3</accession>
<dbReference type="GO" id="GO:0006782">
    <property type="term" value="P:protoporphyrinogen IX biosynthetic process"/>
    <property type="evidence" value="ECO:0007669"/>
    <property type="project" value="UniProtKB-UniRule"/>
</dbReference>
<sequence>MDISGRPLAGKKILVTRPKNQAHSLVKLIEENGGIPLSFPIVSIKAMKNEAAVATLNQLSTFQWIVFTSKNAVDYFYRLINELGISLGVHKFAAVGEKTAEVLRHYGVTTIHVPNRYDASDLAETLKKHVSKNDKILFPKGNLAPSFLKEELKSTAVVEEMIVYKTEPEHNLDWSLISKTDCFFFMSPSAVSFMMEGKGISDYQNNMIYDKPIICVGPTTKTAAEKYGFKHVHMPSIFTAEEMVNCAISYFQGGR</sequence>
<protein>
    <recommendedName>
        <fullName evidence="7 9">Uroporphyrinogen-III synthase</fullName>
        <ecNumber evidence="3 9">4.2.1.75</ecNumber>
    </recommendedName>
</protein>
<dbReference type="PANTHER" id="PTHR38042">
    <property type="entry name" value="UROPORPHYRINOGEN-III SYNTHASE, CHLOROPLASTIC"/>
    <property type="match status" value="1"/>
</dbReference>
<dbReference type="EMBL" id="LRFC01000037">
    <property type="protein sequence ID" value="KZE64474.1"/>
    <property type="molecule type" value="Genomic_DNA"/>
</dbReference>
<keyword evidence="5 9" id="KW-0627">Porphyrin biosynthesis</keyword>
<evidence type="ECO:0000259" key="10">
    <source>
        <dbReference type="Pfam" id="PF02602"/>
    </source>
</evidence>
<proteinExistence type="inferred from homology"/>
<dbReference type="GO" id="GO:0006780">
    <property type="term" value="P:uroporphyrinogen III biosynthetic process"/>
    <property type="evidence" value="ECO:0007669"/>
    <property type="project" value="UniProtKB-UniRule"/>
</dbReference>
<evidence type="ECO:0000313" key="11">
    <source>
        <dbReference type="EMBL" id="KZE64474.1"/>
    </source>
</evidence>
<comment type="function">
    <text evidence="6 9">Catalyzes cyclization of the linear tetrapyrrole, hydroxymethylbilane, to the macrocyclic uroporphyrinogen III.</text>
</comment>
<keyword evidence="4 9" id="KW-0456">Lyase</keyword>
<dbReference type="InterPro" id="IPR039793">
    <property type="entry name" value="UROS/Hem4"/>
</dbReference>
<comment type="similarity">
    <text evidence="2 9">Belongs to the uroporphyrinogen-III synthase family.</text>
</comment>
<evidence type="ECO:0000256" key="9">
    <source>
        <dbReference type="RuleBase" id="RU366031"/>
    </source>
</evidence>
<organism evidence="11 12">
    <name type="scientific">Fictibacillus phosphorivorans</name>
    <dbReference type="NCBI Taxonomy" id="1221500"/>
    <lineage>
        <taxon>Bacteria</taxon>
        <taxon>Bacillati</taxon>
        <taxon>Bacillota</taxon>
        <taxon>Bacilli</taxon>
        <taxon>Bacillales</taxon>
        <taxon>Fictibacillaceae</taxon>
        <taxon>Fictibacillus</taxon>
    </lineage>
</organism>
<dbReference type="EC" id="4.2.1.75" evidence="3 9"/>
<evidence type="ECO:0000256" key="3">
    <source>
        <dbReference type="ARBA" id="ARBA00013109"/>
    </source>
</evidence>
<dbReference type="InterPro" id="IPR036108">
    <property type="entry name" value="4pyrrol_syn_uPrphyn_synt_sf"/>
</dbReference>
<comment type="pathway">
    <text evidence="1 9">Porphyrin-containing compound metabolism; protoporphyrin-IX biosynthesis; coproporphyrinogen-III from 5-aminolevulinate: step 3/4.</text>
</comment>
<dbReference type="UniPathway" id="UPA00251">
    <property type="reaction ID" value="UER00320"/>
</dbReference>
<name>A0A165N3P3_9BACL</name>
<keyword evidence="12" id="KW-1185">Reference proteome</keyword>
<dbReference type="Gene3D" id="3.40.50.10090">
    <property type="match status" value="2"/>
</dbReference>
<dbReference type="PANTHER" id="PTHR38042:SF1">
    <property type="entry name" value="UROPORPHYRINOGEN-III SYNTHASE, CHLOROPLASTIC"/>
    <property type="match status" value="1"/>
</dbReference>
<evidence type="ECO:0000313" key="12">
    <source>
        <dbReference type="Proteomes" id="UP000076567"/>
    </source>
</evidence>
<dbReference type="Pfam" id="PF02602">
    <property type="entry name" value="HEM4"/>
    <property type="match status" value="1"/>
</dbReference>
<comment type="catalytic activity">
    <reaction evidence="8 9">
        <text>hydroxymethylbilane = uroporphyrinogen III + H2O</text>
        <dbReference type="Rhea" id="RHEA:18965"/>
        <dbReference type="ChEBI" id="CHEBI:15377"/>
        <dbReference type="ChEBI" id="CHEBI:57308"/>
        <dbReference type="ChEBI" id="CHEBI:57845"/>
        <dbReference type="EC" id="4.2.1.75"/>
    </reaction>
</comment>
<dbReference type="SUPFAM" id="SSF69618">
    <property type="entry name" value="HemD-like"/>
    <property type="match status" value="1"/>
</dbReference>
<dbReference type="CDD" id="cd06578">
    <property type="entry name" value="HemD"/>
    <property type="match status" value="1"/>
</dbReference>
<evidence type="ECO:0000256" key="8">
    <source>
        <dbReference type="ARBA" id="ARBA00048617"/>
    </source>
</evidence>
<feature type="domain" description="Tetrapyrrole biosynthesis uroporphyrinogen III synthase" evidence="10">
    <location>
        <begin position="25"/>
        <end position="244"/>
    </location>
</feature>
<evidence type="ECO:0000256" key="2">
    <source>
        <dbReference type="ARBA" id="ARBA00008133"/>
    </source>
</evidence>
<dbReference type="AlphaFoldDB" id="A0A165N3P3"/>
<evidence type="ECO:0000256" key="1">
    <source>
        <dbReference type="ARBA" id="ARBA00004772"/>
    </source>
</evidence>
<evidence type="ECO:0000256" key="7">
    <source>
        <dbReference type="ARBA" id="ARBA00040167"/>
    </source>
</evidence>
<dbReference type="Proteomes" id="UP000076567">
    <property type="component" value="Unassembled WGS sequence"/>
</dbReference>
<evidence type="ECO:0000256" key="4">
    <source>
        <dbReference type="ARBA" id="ARBA00023239"/>
    </source>
</evidence>
<gene>
    <name evidence="11" type="ORF">AWM68_10010</name>
</gene>
<dbReference type="OrthoDB" id="9815856at2"/>
<dbReference type="GO" id="GO:0004852">
    <property type="term" value="F:uroporphyrinogen-III synthase activity"/>
    <property type="evidence" value="ECO:0007669"/>
    <property type="project" value="UniProtKB-UniRule"/>
</dbReference>
<evidence type="ECO:0000256" key="6">
    <source>
        <dbReference type="ARBA" id="ARBA00037589"/>
    </source>
</evidence>
<dbReference type="RefSeq" id="WP_066243454.1">
    <property type="nucleotide sequence ID" value="NZ_LRFC01000037.1"/>
</dbReference>
<comment type="caution">
    <text evidence="11">The sequence shown here is derived from an EMBL/GenBank/DDBJ whole genome shotgun (WGS) entry which is preliminary data.</text>
</comment>
<reference evidence="12" key="1">
    <citation type="submission" date="2016-01" db="EMBL/GenBank/DDBJ databases">
        <title>Draft genome of Chromobacterium sp. F49.</title>
        <authorList>
            <person name="Hong K.W."/>
        </authorList>
    </citation>
    <scope>NUCLEOTIDE SEQUENCE [LARGE SCALE GENOMIC DNA]</scope>
    <source>
        <strain evidence="12">P7IIIA</strain>
    </source>
</reference>